<dbReference type="STRING" id="1081109.A0A166PTV4"/>
<evidence type="ECO:0000313" key="2">
    <source>
        <dbReference type="Proteomes" id="UP000078544"/>
    </source>
</evidence>
<gene>
    <name evidence="1" type="ORF">AAL_02551</name>
</gene>
<evidence type="ECO:0000313" key="1">
    <source>
        <dbReference type="EMBL" id="KZZ99000.1"/>
    </source>
</evidence>
<comment type="caution">
    <text evidence="1">The sequence shown here is derived from an EMBL/GenBank/DDBJ whole genome shotgun (WGS) entry which is preliminary data.</text>
</comment>
<dbReference type="AlphaFoldDB" id="A0A166PTV4"/>
<keyword evidence="2" id="KW-1185">Reference proteome</keyword>
<organism evidence="1 2">
    <name type="scientific">Moelleriella libera RCEF 2490</name>
    <dbReference type="NCBI Taxonomy" id="1081109"/>
    <lineage>
        <taxon>Eukaryota</taxon>
        <taxon>Fungi</taxon>
        <taxon>Dikarya</taxon>
        <taxon>Ascomycota</taxon>
        <taxon>Pezizomycotina</taxon>
        <taxon>Sordariomycetes</taxon>
        <taxon>Hypocreomycetidae</taxon>
        <taxon>Hypocreales</taxon>
        <taxon>Clavicipitaceae</taxon>
        <taxon>Moelleriella</taxon>
    </lineage>
</organism>
<protein>
    <submittedName>
        <fullName evidence="1">Uncharacterized protein</fullName>
    </submittedName>
</protein>
<proteinExistence type="predicted"/>
<name>A0A166PTV4_9HYPO</name>
<accession>A0A166PTV4</accession>
<dbReference type="Proteomes" id="UP000078544">
    <property type="component" value="Unassembled WGS sequence"/>
</dbReference>
<reference evidence="1 2" key="1">
    <citation type="journal article" date="2016" name="Genome Biol. Evol.">
        <title>Divergent and convergent evolution of fungal pathogenicity.</title>
        <authorList>
            <person name="Shang Y."/>
            <person name="Xiao G."/>
            <person name="Zheng P."/>
            <person name="Cen K."/>
            <person name="Zhan S."/>
            <person name="Wang C."/>
        </authorList>
    </citation>
    <scope>NUCLEOTIDE SEQUENCE [LARGE SCALE GENOMIC DNA]</scope>
    <source>
        <strain evidence="1 2">RCEF 2490</strain>
    </source>
</reference>
<dbReference type="EMBL" id="AZGY01000004">
    <property type="protein sequence ID" value="KZZ99000.1"/>
    <property type="molecule type" value="Genomic_DNA"/>
</dbReference>
<sequence length="404" mass="46412">MLRLSPTAKRCLIAGVLLLGLLVFFRERLKGMASLERIPDFHISFRQHDGPPTREQKLKEIRAWQKKEDIKKIVGFVFYGRRAQASILDCYLRRNLKSNGGILDQVLWLQRTDDVYDRALLNEMINSEPLYAKTTPDDKDGYASAYDDVQDDVLYVKIDTDIVFIEDTTIISMVHLRATRPDFFVVGANVINQPLSSWVHWSLGAPVDWRASLLPAWSGADDFDIEKWEPPEGRKHRWLPVTDRRDHVLDKTPIVETQYDAYSGPGWWKWTIGAQAHYSLFENLERGEMWRYRFGLWDYRDLRMGLQFVALTGRDINLAKPIDKDDEGHLCATMPKRLGRSAVADGGGVAVHFSFDSQSAGMAKTDILERYRAYAQEKICKGRMLWTSPADDERLMRGMPLPAG</sequence>
<dbReference type="OrthoDB" id="5593235at2759"/>